<sequence length="127" mass="14562">MEKMTSRERARLRKQRSREKQGRDTGQHRFEVVLNSQEMAALERGRVSRNPGREPYRRNEYLALLLLADSKRLDIQEKALPPCSKCGSRIPEHCGNAFRGEHDCWLTIDCLTLNLGVTGHGDNDSEV</sequence>
<name>A0A736R7R3_SALHO</name>
<reference evidence="2" key="1">
    <citation type="journal article" date="2018" name="Genome Biol.">
        <title>SKESA: strategic k-mer extension for scrupulous assemblies.</title>
        <authorList>
            <person name="Souvorov A."/>
            <person name="Agarwala R."/>
            <person name="Lipman D.J."/>
        </authorList>
    </citation>
    <scope>NUCLEOTIDE SEQUENCE</scope>
    <source>
        <strain evidence="2">2584-68</strain>
    </source>
</reference>
<reference evidence="2" key="2">
    <citation type="submission" date="2018-07" db="EMBL/GenBank/DDBJ databases">
        <authorList>
            <consortium name="NCBI Pathogen Detection Project"/>
        </authorList>
    </citation>
    <scope>NUCLEOTIDE SEQUENCE</scope>
    <source>
        <strain evidence="2">2584-68</strain>
    </source>
</reference>
<gene>
    <name evidence="2" type="ORF">GNB58_003840</name>
</gene>
<evidence type="ECO:0000256" key="1">
    <source>
        <dbReference type="SAM" id="MobiDB-lite"/>
    </source>
</evidence>
<protein>
    <recommendedName>
        <fullName evidence="3">Phage protein</fullName>
    </recommendedName>
</protein>
<feature type="region of interest" description="Disordered" evidence="1">
    <location>
        <begin position="1"/>
        <end position="28"/>
    </location>
</feature>
<accession>A0A736R7R3</accession>
<evidence type="ECO:0008006" key="3">
    <source>
        <dbReference type="Google" id="ProtNLM"/>
    </source>
</evidence>
<feature type="compositionally biased region" description="Basic and acidic residues" evidence="1">
    <location>
        <begin position="18"/>
        <end position="28"/>
    </location>
</feature>
<dbReference type="EMBL" id="DAATAH010000057">
    <property type="protein sequence ID" value="HAE7766800.1"/>
    <property type="molecule type" value="Genomic_DNA"/>
</dbReference>
<organism evidence="2">
    <name type="scientific">Salmonella enterica subsp. houtenae serovar 45:g,z51:-</name>
    <dbReference type="NCBI Taxonomy" id="1967611"/>
    <lineage>
        <taxon>Bacteria</taxon>
        <taxon>Pseudomonadati</taxon>
        <taxon>Pseudomonadota</taxon>
        <taxon>Gammaproteobacteria</taxon>
        <taxon>Enterobacterales</taxon>
        <taxon>Enterobacteriaceae</taxon>
        <taxon>Salmonella</taxon>
    </lineage>
</organism>
<comment type="caution">
    <text evidence="2">The sequence shown here is derived from an EMBL/GenBank/DDBJ whole genome shotgun (WGS) entry which is preliminary data.</text>
</comment>
<evidence type="ECO:0000313" key="2">
    <source>
        <dbReference type="EMBL" id="HAE7766800.1"/>
    </source>
</evidence>
<proteinExistence type="predicted"/>
<dbReference type="AlphaFoldDB" id="A0A736R7R3"/>